<protein>
    <recommendedName>
        <fullName evidence="5">o-succinylbenzoate synthase</fullName>
        <shortName evidence="5">OSB synthase</shortName>
        <shortName evidence="5">OSBS</shortName>
        <ecNumber evidence="5">4.2.1.113</ecNumber>
    </recommendedName>
    <alternativeName>
        <fullName evidence="5">4-(2'-carboxyphenyl)-4-oxybutyric acid synthase</fullName>
    </alternativeName>
    <alternativeName>
        <fullName evidence="5">o-succinylbenzoic acid synthase</fullName>
    </alternativeName>
</protein>
<dbReference type="UniPathway" id="UPA01057">
    <property type="reaction ID" value="UER00165"/>
</dbReference>
<comment type="cofactor">
    <cofactor evidence="5">
        <name>a divalent metal cation</name>
        <dbReference type="ChEBI" id="CHEBI:60240"/>
    </cofactor>
</comment>
<keyword evidence="4 5" id="KW-0456">Lyase</keyword>
<dbReference type="InterPro" id="IPR029065">
    <property type="entry name" value="Enolase_C-like"/>
</dbReference>
<feature type="active site" description="Proton donor" evidence="5">
    <location>
        <position position="115"/>
    </location>
</feature>
<keyword evidence="8" id="KW-1185">Reference proteome</keyword>
<proteinExistence type="inferred from homology"/>
<accession>A0A1I2PFV5</accession>
<name>A0A1I2PFV5_9CORY</name>
<dbReference type="PANTHER" id="PTHR48073">
    <property type="entry name" value="O-SUCCINYLBENZOATE SYNTHASE-RELATED"/>
    <property type="match status" value="1"/>
</dbReference>
<evidence type="ECO:0000313" key="7">
    <source>
        <dbReference type="EMBL" id="SFG15032.1"/>
    </source>
</evidence>
<dbReference type="STRING" id="185761.SAMN05660282_00033"/>
<feature type="binding site" evidence="5">
    <location>
        <position position="145"/>
    </location>
    <ligand>
        <name>Mg(2+)</name>
        <dbReference type="ChEBI" id="CHEBI:18420"/>
    </ligand>
</feature>
<dbReference type="InterPro" id="IPR029017">
    <property type="entry name" value="Enolase-like_N"/>
</dbReference>
<comment type="function">
    <text evidence="5">Converts 2-succinyl-6-hydroxy-2,4-cyclohexadiene-1-carboxylate (SHCHC) to 2-succinylbenzoate (OSB).</text>
</comment>
<keyword evidence="2 5" id="KW-0479">Metal-binding</keyword>
<dbReference type="AlphaFoldDB" id="A0A1I2PFV5"/>
<dbReference type="InterPro" id="IPR010196">
    <property type="entry name" value="OSB_synthase_MenC1"/>
</dbReference>
<dbReference type="EMBL" id="FOPJ01000001">
    <property type="protein sequence ID" value="SFG15032.1"/>
    <property type="molecule type" value="Genomic_DNA"/>
</dbReference>
<evidence type="ECO:0000256" key="1">
    <source>
        <dbReference type="ARBA" id="ARBA00022428"/>
    </source>
</evidence>
<feature type="active site" description="Proton acceptor" evidence="5">
    <location>
        <position position="221"/>
    </location>
</feature>
<dbReference type="HAMAP" id="MF_00470">
    <property type="entry name" value="MenC_1"/>
    <property type="match status" value="1"/>
</dbReference>
<dbReference type="SFLD" id="SFLDF00009">
    <property type="entry name" value="o-succinylbenzoate_synthase"/>
    <property type="match status" value="1"/>
</dbReference>
<feature type="domain" description="Mandelate racemase/muconate lactonizing enzyme C-terminal" evidence="6">
    <location>
        <begin position="96"/>
        <end position="188"/>
    </location>
</feature>
<dbReference type="UniPathway" id="UPA00079"/>
<dbReference type="GO" id="GO:0043748">
    <property type="term" value="F:O-succinylbenzoate synthase activity"/>
    <property type="evidence" value="ECO:0007669"/>
    <property type="project" value="UniProtKB-EC"/>
</dbReference>
<sequence length="342" mass="37086">MTSAHTHLPIPTFDEIIERSHVVALPMAIRFRGVTTREALLIEGPAGWGEFSPFLEYEPAEAATWLRSGIEAAWQGFPTPLREKIEVNATIPAVPAAQVPEVLQRFPGCRTIKVKVAEPGHTLADDVARVNAVRENLPNAIIRVDANRGWTVSEALEAARALAPLDYLEQPCATVEELAEVRTQLMRAGIFMRVAADESIRRSDDPYRVAELHAADVAIVKVAPLGGVRRVLELADYLRARHMDITVASALDTAVGLNAGLAAVAALPLIDDDDLIDVAPAAAGLATSQLFKEDIAEPRPVIDGFLPTAPINPDPARLEEFAADAATTNHWHERLRACLNLL</sequence>
<dbReference type="Proteomes" id="UP000199065">
    <property type="component" value="Unassembled WGS sequence"/>
</dbReference>
<dbReference type="GO" id="GO:0009234">
    <property type="term" value="P:menaquinone biosynthetic process"/>
    <property type="evidence" value="ECO:0007669"/>
    <property type="project" value="UniProtKB-UniRule"/>
</dbReference>
<dbReference type="EC" id="4.2.1.113" evidence="5"/>
<evidence type="ECO:0000256" key="4">
    <source>
        <dbReference type="ARBA" id="ARBA00023239"/>
    </source>
</evidence>
<keyword evidence="3 5" id="KW-0460">Magnesium</keyword>
<dbReference type="NCBIfam" id="NF002782">
    <property type="entry name" value="PRK02901.1"/>
    <property type="match status" value="1"/>
</dbReference>
<evidence type="ECO:0000256" key="3">
    <source>
        <dbReference type="ARBA" id="ARBA00022842"/>
    </source>
</evidence>
<feature type="binding site" evidence="5">
    <location>
        <position position="169"/>
    </location>
    <ligand>
        <name>Mg(2+)</name>
        <dbReference type="ChEBI" id="CHEBI:18420"/>
    </ligand>
</feature>
<dbReference type="SFLD" id="SFLDG00180">
    <property type="entry name" value="muconate_cycloisomerase"/>
    <property type="match status" value="1"/>
</dbReference>
<dbReference type="GO" id="GO:0000287">
    <property type="term" value="F:magnesium ion binding"/>
    <property type="evidence" value="ECO:0007669"/>
    <property type="project" value="UniProtKB-UniRule"/>
</dbReference>
<reference evidence="7 8" key="1">
    <citation type="submission" date="2016-10" db="EMBL/GenBank/DDBJ databases">
        <authorList>
            <person name="de Groot N.N."/>
        </authorList>
    </citation>
    <scope>NUCLEOTIDE SEQUENCE [LARGE SCALE GENOMIC DNA]</scope>
    <source>
        <strain>J11</strain>
        <strain evidence="8">PG 39</strain>
    </source>
</reference>
<dbReference type="SMART" id="SM00922">
    <property type="entry name" value="MR_MLE"/>
    <property type="match status" value="1"/>
</dbReference>
<evidence type="ECO:0000313" key="8">
    <source>
        <dbReference type="Proteomes" id="UP000199065"/>
    </source>
</evidence>
<organism evidence="7 8">
    <name type="scientific">Corynebacterium spheniscorum</name>
    <dbReference type="NCBI Taxonomy" id="185761"/>
    <lineage>
        <taxon>Bacteria</taxon>
        <taxon>Bacillati</taxon>
        <taxon>Actinomycetota</taxon>
        <taxon>Actinomycetes</taxon>
        <taxon>Mycobacteriales</taxon>
        <taxon>Corynebacteriaceae</taxon>
        <taxon>Corynebacterium</taxon>
    </lineage>
</organism>
<dbReference type="PANTHER" id="PTHR48073:SF2">
    <property type="entry name" value="O-SUCCINYLBENZOATE SYNTHASE"/>
    <property type="match status" value="1"/>
</dbReference>
<comment type="pathway">
    <text evidence="5">Quinol/quinone metabolism; menaquinone biosynthesis.</text>
</comment>
<comment type="pathway">
    <text evidence="5">Quinol/quinone metabolism; 1,4-dihydroxy-2-naphthoate biosynthesis; 1,4-dihydroxy-2-naphthoate from chorismate: step 4/7.</text>
</comment>
<dbReference type="Pfam" id="PF13378">
    <property type="entry name" value="MR_MLE_C"/>
    <property type="match status" value="1"/>
</dbReference>
<comment type="similarity">
    <text evidence="5">Belongs to the mandelate racemase/muconate lactonizing enzyme family. MenC type 1 subfamily.</text>
</comment>
<gene>
    <name evidence="5" type="primary">menC</name>
    <name evidence="7" type="ORF">SAMN05660282_00033</name>
</gene>
<dbReference type="Gene3D" id="3.20.20.120">
    <property type="entry name" value="Enolase-like C-terminal domain"/>
    <property type="match status" value="1"/>
</dbReference>
<dbReference type="Gene3D" id="3.30.390.10">
    <property type="entry name" value="Enolase-like, N-terminal domain"/>
    <property type="match status" value="1"/>
</dbReference>
<dbReference type="InterPro" id="IPR013342">
    <property type="entry name" value="Mandelate_racemase_C"/>
</dbReference>
<dbReference type="SUPFAM" id="SSF51604">
    <property type="entry name" value="Enolase C-terminal domain-like"/>
    <property type="match status" value="1"/>
</dbReference>
<evidence type="ECO:0000256" key="5">
    <source>
        <dbReference type="HAMAP-Rule" id="MF_00470"/>
    </source>
</evidence>
<comment type="catalytic activity">
    <reaction evidence="5">
        <text>(1R,6R)-6-hydroxy-2-succinyl-cyclohexa-2,4-diene-1-carboxylate = 2-succinylbenzoate + H2O</text>
        <dbReference type="Rhea" id="RHEA:10196"/>
        <dbReference type="ChEBI" id="CHEBI:15377"/>
        <dbReference type="ChEBI" id="CHEBI:18325"/>
        <dbReference type="ChEBI" id="CHEBI:58689"/>
        <dbReference type="EC" id="4.2.1.113"/>
    </reaction>
</comment>
<keyword evidence="1 5" id="KW-0474">Menaquinone biosynthesis</keyword>
<dbReference type="SFLD" id="SFLDS00001">
    <property type="entry name" value="Enolase"/>
    <property type="match status" value="1"/>
</dbReference>
<dbReference type="Pfam" id="PF18374">
    <property type="entry name" value="Enolase_like_N"/>
    <property type="match status" value="1"/>
</dbReference>
<feature type="binding site" evidence="5">
    <location>
        <position position="197"/>
    </location>
    <ligand>
        <name>Mg(2+)</name>
        <dbReference type="ChEBI" id="CHEBI:18420"/>
    </ligand>
</feature>
<dbReference type="InterPro" id="IPR036849">
    <property type="entry name" value="Enolase-like_C_sf"/>
</dbReference>
<evidence type="ECO:0000259" key="6">
    <source>
        <dbReference type="SMART" id="SM00922"/>
    </source>
</evidence>
<evidence type="ECO:0000256" key="2">
    <source>
        <dbReference type="ARBA" id="ARBA00022723"/>
    </source>
</evidence>
<dbReference type="CDD" id="cd03320">
    <property type="entry name" value="OSBS"/>
    <property type="match status" value="1"/>
</dbReference>